<keyword evidence="1" id="KW-0732">Signal</keyword>
<dbReference type="OrthoDB" id="754232at2759"/>
<dbReference type="AlphaFoldDB" id="A0A0K9PF40"/>
<feature type="signal peptide" evidence="1">
    <location>
        <begin position="1"/>
        <end position="27"/>
    </location>
</feature>
<dbReference type="InterPro" id="IPR007493">
    <property type="entry name" value="DUF538"/>
</dbReference>
<dbReference type="OMA" id="ESQLHYD"/>
<proteinExistence type="predicted"/>
<protein>
    <recommendedName>
        <fullName evidence="4">DUF538 family protein</fullName>
    </recommendedName>
</protein>
<dbReference type="EMBL" id="LFYR01000956">
    <property type="protein sequence ID" value="KMZ66835.1"/>
    <property type="molecule type" value="Genomic_DNA"/>
</dbReference>
<comment type="caution">
    <text evidence="2">The sequence shown here is derived from an EMBL/GenBank/DDBJ whole genome shotgun (WGS) entry which is preliminary data.</text>
</comment>
<dbReference type="FunFam" id="2.30.240.10:FF:000002">
    <property type="entry name" value="Uncharacterized protein At3g07460"/>
    <property type="match status" value="1"/>
</dbReference>
<keyword evidence="3" id="KW-1185">Reference proteome</keyword>
<feature type="chain" id="PRO_5005527930" description="DUF538 family protein" evidence="1">
    <location>
        <begin position="28"/>
        <end position="188"/>
    </location>
</feature>
<dbReference type="InterPro" id="IPR036758">
    <property type="entry name" value="At5g01610-like"/>
</dbReference>
<sequence>MSAFDSFLRLLSITLVLLLLLLRHSGAEKTAYDVLKDHGLPMGLLPKGVERFTIDSEGKLEVFLGKQCTANFENDVRYEPNVTGTISYGQIADLTGISAQELFLWFPVKGIRVDVPNSGIIYFDVGVIYKQFSLSMFDIPPDCRDSFFPTTTDARQEIPKILLPKRNSGKLRYVFDNEINEKKKKVIL</sequence>
<name>A0A0K9PF40_ZOSMR</name>
<dbReference type="Pfam" id="PF04398">
    <property type="entry name" value="DUF538"/>
    <property type="match status" value="1"/>
</dbReference>
<evidence type="ECO:0008006" key="4">
    <source>
        <dbReference type="Google" id="ProtNLM"/>
    </source>
</evidence>
<dbReference type="PANTHER" id="PTHR31676">
    <property type="entry name" value="T31J12.3 PROTEIN-RELATED"/>
    <property type="match status" value="1"/>
</dbReference>
<dbReference type="Proteomes" id="UP000036987">
    <property type="component" value="Unassembled WGS sequence"/>
</dbReference>
<organism evidence="2 3">
    <name type="scientific">Zostera marina</name>
    <name type="common">Eelgrass</name>
    <dbReference type="NCBI Taxonomy" id="29655"/>
    <lineage>
        <taxon>Eukaryota</taxon>
        <taxon>Viridiplantae</taxon>
        <taxon>Streptophyta</taxon>
        <taxon>Embryophyta</taxon>
        <taxon>Tracheophyta</taxon>
        <taxon>Spermatophyta</taxon>
        <taxon>Magnoliopsida</taxon>
        <taxon>Liliopsida</taxon>
        <taxon>Zosteraceae</taxon>
        <taxon>Zostera</taxon>
    </lineage>
</organism>
<dbReference type="Gene3D" id="2.30.240.10">
    <property type="entry name" value="At5g01610-like"/>
    <property type="match status" value="1"/>
</dbReference>
<evidence type="ECO:0000256" key="1">
    <source>
        <dbReference type="SAM" id="SignalP"/>
    </source>
</evidence>
<accession>A0A0K9PF40</accession>
<gene>
    <name evidence="2" type="ORF">ZOSMA_288G00360</name>
</gene>
<evidence type="ECO:0000313" key="3">
    <source>
        <dbReference type="Proteomes" id="UP000036987"/>
    </source>
</evidence>
<reference evidence="3" key="1">
    <citation type="journal article" date="2016" name="Nature">
        <title>The genome of the seagrass Zostera marina reveals angiosperm adaptation to the sea.</title>
        <authorList>
            <person name="Olsen J.L."/>
            <person name="Rouze P."/>
            <person name="Verhelst B."/>
            <person name="Lin Y.-C."/>
            <person name="Bayer T."/>
            <person name="Collen J."/>
            <person name="Dattolo E."/>
            <person name="De Paoli E."/>
            <person name="Dittami S."/>
            <person name="Maumus F."/>
            <person name="Michel G."/>
            <person name="Kersting A."/>
            <person name="Lauritano C."/>
            <person name="Lohaus R."/>
            <person name="Toepel M."/>
            <person name="Tonon T."/>
            <person name="Vanneste K."/>
            <person name="Amirebrahimi M."/>
            <person name="Brakel J."/>
            <person name="Bostroem C."/>
            <person name="Chovatia M."/>
            <person name="Grimwood J."/>
            <person name="Jenkins J.W."/>
            <person name="Jueterbock A."/>
            <person name="Mraz A."/>
            <person name="Stam W.T."/>
            <person name="Tice H."/>
            <person name="Bornberg-Bauer E."/>
            <person name="Green P.J."/>
            <person name="Pearson G.A."/>
            <person name="Procaccini G."/>
            <person name="Duarte C.M."/>
            <person name="Schmutz J."/>
            <person name="Reusch T.B.H."/>
            <person name="Van de Peer Y."/>
        </authorList>
    </citation>
    <scope>NUCLEOTIDE SEQUENCE [LARGE SCALE GENOMIC DNA]</scope>
    <source>
        <strain evidence="3">cv. Finnish</strain>
    </source>
</reference>
<dbReference type="PANTHER" id="PTHR31676:SF110">
    <property type="entry name" value="TRANSMEMBRANE PROTEIN"/>
    <property type="match status" value="1"/>
</dbReference>
<dbReference type="SUPFAM" id="SSF141562">
    <property type="entry name" value="At5g01610-like"/>
    <property type="match status" value="1"/>
</dbReference>
<evidence type="ECO:0000313" key="2">
    <source>
        <dbReference type="EMBL" id="KMZ66835.1"/>
    </source>
</evidence>